<accession>A0A1J1IHR6</accession>
<feature type="compositionally biased region" description="Basic and acidic residues" evidence="1">
    <location>
        <begin position="33"/>
        <end position="48"/>
    </location>
</feature>
<feature type="region of interest" description="Disordered" evidence="1">
    <location>
        <begin position="25"/>
        <end position="55"/>
    </location>
</feature>
<keyword evidence="3" id="KW-1185">Reference proteome</keyword>
<name>A0A1J1IHR6_9DIPT</name>
<gene>
    <name evidence="2" type="ORF">CLUMA_CG012792</name>
</gene>
<evidence type="ECO:0000256" key="1">
    <source>
        <dbReference type="SAM" id="MobiDB-lite"/>
    </source>
</evidence>
<evidence type="ECO:0000313" key="3">
    <source>
        <dbReference type="Proteomes" id="UP000183832"/>
    </source>
</evidence>
<evidence type="ECO:0000313" key="2">
    <source>
        <dbReference type="EMBL" id="CRK99306.1"/>
    </source>
</evidence>
<reference evidence="2 3" key="1">
    <citation type="submission" date="2015-04" db="EMBL/GenBank/DDBJ databases">
        <authorList>
            <person name="Syromyatnikov M.Y."/>
            <person name="Popov V.N."/>
        </authorList>
    </citation>
    <scope>NUCLEOTIDE SEQUENCE [LARGE SCALE GENOMIC DNA]</scope>
</reference>
<organism evidence="2 3">
    <name type="scientific">Clunio marinus</name>
    <dbReference type="NCBI Taxonomy" id="568069"/>
    <lineage>
        <taxon>Eukaryota</taxon>
        <taxon>Metazoa</taxon>
        <taxon>Ecdysozoa</taxon>
        <taxon>Arthropoda</taxon>
        <taxon>Hexapoda</taxon>
        <taxon>Insecta</taxon>
        <taxon>Pterygota</taxon>
        <taxon>Neoptera</taxon>
        <taxon>Endopterygota</taxon>
        <taxon>Diptera</taxon>
        <taxon>Nematocera</taxon>
        <taxon>Chironomoidea</taxon>
        <taxon>Chironomidae</taxon>
        <taxon>Clunio</taxon>
    </lineage>
</organism>
<dbReference type="Proteomes" id="UP000183832">
    <property type="component" value="Unassembled WGS sequence"/>
</dbReference>
<sequence length="68" mass="8060">MNKTKERQINCLAFQQIHKQLTLNSLTQGTWGNKKDGEKSSHQPETQRRQHQQNNFKLLFISTSELYE</sequence>
<proteinExistence type="predicted"/>
<protein>
    <submittedName>
        <fullName evidence="2">CLUMA_CG012792, isoform A</fullName>
    </submittedName>
</protein>
<dbReference type="EMBL" id="CVRI01000050">
    <property type="protein sequence ID" value="CRK99306.1"/>
    <property type="molecule type" value="Genomic_DNA"/>
</dbReference>
<dbReference type="AlphaFoldDB" id="A0A1J1IHR6"/>